<organism evidence="2">
    <name type="scientific">Proboscia inermis</name>
    <dbReference type="NCBI Taxonomy" id="420281"/>
    <lineage>
        <taxon>Eukaryota</taxon>
        <taxon>Sar</taxon>
        <taxon>Stramenopiles</taxon>
        <taxon>Ochrophyta</taxon>
        <taxon>Bacillariophyta</taxon>
        <taxon>Coscinodiscophyceae</taxon>
        <taxon>Rhizosoleniophycidae</taxon>
        <taxon>Rhizosoleniales</taxon>
        <taxon>Rhizosoleniaceae</taxon>
        <taxon>Proboscia</taxon>
    </lineage>
</organism>
<feature type="chain" id="PRO_5031570839" evidence="1">
    <location>
        <begin position="25"/>
        <end position="182"/>
    </location>
</feature>
<evidence type="ECO:0000313" key="2">
    <source>
        <dbReference type="EMBL" id="CAD8405368.1"/>
    </source>
</evidence>
<protein>
    <submittedName>
        <fullName evidence="2">Uncharacterized protein</fullName>
    </submittedName>
</protein>
<keyword evidence="1" id="KW-0732">Signal</keyword>
<dbReference type="EMBL" id="HBEL01003146">
    <property type="protein sequence ID" value="CAD8405368.1"/>
    <property type="molecule type" value="Transcribed_RNA"/>
</dbReference>
<proteinExistence type="predicted"/>
<accession>A0A7S0BXJ6</accession>
<gene>
    <name evidence="2" type="ORF">PINE0816_LOCUS1483</name>
</gene>
<reference evidence="2" key="1">
    <citation type="submission" date="2021-01" db="EMBL/GenBank/DDBJ databases">
        <authorList>
            <person name="Corre E."/>
            <person name="Pelletier E."/>
            <person name="Niang G."/>
            <person name="Scheremetjew M."/>
            <person name="Finn R."/>
            <person name="Kale V."/>
            <person name="Holt S."/>
            <person name="Cochrane G."/>
            <person name="Meng A."/>
            <person name="Brown T."/>
            <person name="Cohen L."/>
        </authorList>
    </citation>
    <scope>NUCLEOTIDE SEQUENCE</scope>
    <source>
        <strain evidence="2">CCAP1064/1</strain>
    </source>
</reference>
<feature type="signal peptide" evidence="1">
    <location>
        <begin position="1"/>
        <end position="24"/>
    </location>
</feature>
<sequence length="182" mass="21090">MNFAPAMYCHLFVLFITLVSSTDAFVNYQCKLCNVKSNKAHVRLHAKKPFAGPIAKAKRQMDPDDYERVVKEKMKQNRKLSRDEAETDYNDFLENPYYALDKQEEYYKKLGYKDMYEGMIGEAEKEGNGDEVRERIETFQRNNKIKAASVLVVVASVFLYLRGLYDVDPTFLKGGLPNFNAR</sequence>
<evidence type="ECO:0000256" key="1">
    <source>
        <dbReference type="SAM" id="SignalP"/>
    </source>
</evidence>
<dbReference type="AlphaFoldDB" id="A0A7S0BXJ6"/>
<name>A0A7S0BXJ6_9STRA</name>